<dbReference type="Gene3D" id="3.80.10.10">
    <property type="entry name" value="Ribonuclease Inhibitor"/>
    <property type="match status" value="1"/>
</dbReference>
<dbReference type="InterPro" id="IPR032675">
    <property type="entry name" value="LRR_dom_sf"/>
</dbReference>
<gene>
    <name evidence="3" type="ORF">HGRIS_004799</name>
</gene>
<protein>
    <recommendedName>
        <fullName evidence="2">F-box domain-containing protein</fullName>
    </recommendedName>
</protein>
<evidence type="ECO:0000313" key="3">
    <source>
        <dbReference type="EMBL" id="KAL0953590.1"/>
    </source>
</evidence>
<dbReference type="InterPro" id="IPR001810">
    <property type="entry name" value="F-box_dom"/>
</dbReference>
<dbReference type="SUPFAM" id="SSF81383">
    <property type="entry name" value="F-box domain"/>
    <property type="match status" value="1"/>
</dbReference>
<sequence>MTSISRVSGATHHSTTGRPMPDDTLAATAALESLSLSKSFASKPLTGSNLAQRRAHNACVSVSCLPEEILCQIFIALARSCSLKCPEWIRVSYVCHFWRQSALSCSDLWRHIDLNHPRWATLTLDRAGLRPLVVRANVREETLNLFRRVVAAEMQRVEEVDVIFSSQRDFQRVHESFLTPAPMLRSLKMDIVGSERIGLPIPPQPLAHPDLQRLELIGCPFEWVSPPHINLTYLNISHLPSKQLPDRDNFFSVLRSLPSLEHLELCQAFPLPALPNSAPTPPAHLPKLQHLAISGSSLEVLDVLSMLSHPPNIYLICCISTSANFEADCTALATAFGRYVSARHRTTPLELLAVSLRETSKRYTNAYWAPNPEFDQLLRIRGYFGKTEPNFDFCIRPKSLGSDRIVIRGLELILAALPLERVRTISLAGVYNVTEETWLAVLEPLQLSSLISLIIEGRPSTSLFWALLRNARDNPAHLLLPSLSNLLLHQVDCAEYGYISWDSRGFPLPAYPHLDGIQFQDLLCRFVEKRKIRHPRRLYLKIMRCNNLRKDNMGKLKGTCDVDWDGVGSRDIPADEPSVVTTFCEASRFYYTIESRDSELAL</sequence>
<dbReference type="Pfam" id="PF12937">
    <property type="entry name" value="F-box-like"/>
    <property type="match status" value="1"/>
</dbReference>
<name>A0ABR3JEN1_9AGAR</name>
<accession>A0ABR3JEN1</accession>
<dbReference type="EMBL" id="JASNQZ010000008">
    <property type="protein sequence ID" value="KAL0953590.1"/>
    <property type="molecule type" value="Genomic_DNA"/>
</dbReference>
<dbReference type="SUPFAM" id="SSF52047">
    <property type="entry name" value="RNI-like"/>
    <property type="match status" value="1"/>
</dbReference>
<feature type="region of interest" description="Disordered" evidence="1">
    <location>
        <begin position="1"/>
        <end position="22"/>
    </location>
</feature>
<dbReference type="InterPro" id="IPR036047">
    <property type="entry name" value="F-box-like_dom_sf"/>
</dbReference>
<dbReference type="Gene3D" id="1.20.1280.50">
    <property type="match status" value="1"/>
</dbReference>
<evidence type="ECO:0000313" key="4">
    <source>
        <dbReference type="Proteomes" id="UP001556367"/>
    </source>
</evidence>
<comment type="caution">
    <text evidence="3">The sequence shown here is derived from an EMBL/GenBank/DDBJ whole genome shotgun (WGS) entry which is preliminary data.</text>
</comment>
<dbReference type="Proteomes" id="UP001556367">
    <property type="component" value="Unassembled WGS sequence"/>
</dbReference>
<proteinExistence type="predicted"/>
<keyword evidence="4" id="KW-1185">Reference proteome</keyword>
<evidence type="ECO:0000256" key="1">
    <source>
        <dbReference type="SAM" id="MobiDB-lite"/>
    </source>
</evidence>
<feature type="domain" description="F-box" evidence="2">
    <location>
        <begin position="63"/>
        <end position="114"/>
    </location>
</feature>
<reference evidence="4" key="1">
    <citation type="submission" date="2024-06" db="EMBL/GenBank/DDBJ databases">
        <title>Multi-omics analyses provide insights into the biosynthesis of the anticancer antibiotic pleurotin in Hohenbuehelia grisea.</title>
        <authorList>
            <person name="Weaver J.A."/>
            <person name="Alberti F."/>
        </authorList>
    </citation>
    <scope>NUCLEOTIDE SEQUENCE [LARGE SCALE GENOMIC DNA]</scope>
    <source>
        <strain evidence="4">T-177</strain>
    </source>
</reference>
<evidence type="ECO:0000259" key="2">
    <source>
        <dbReference type="Pfam" id="PF12937"/>
    </source>
</evidence>
<organism evidence="3 4">
    <name type="scientific">Hohenbuehelia grisea</name>
    <dbReference type="NCBI Taxonomy" id="104357"/>
    <lineage>
        <taxon>Eukaryota</taxon>
        <taxon>Fungi</taxon>
        <taxon>Dikarya</taxon>
        <taxon>Basidiomycota</taxon>
        <taxon>Agaricomycotina</taxon>
        <taxon>Agaricomycetes</taxon>
        <taxon>Agaricomycetidae</taxon>
        <taxon>Agaricales</taxon>
        <taxon>Pleurotineae</taxon>
        <taxon>Pleurotaceae</taxon>
        <taxon>Hohenbuehelia</taxon>
    </lineage>
</organism>
<feature type="compositionally biased region" description="Polar residues" evidence="1">
    <location>
        <begin position="1"/>
        <end position="17"/>
    </location>
</feature>